<dbReference type="InterPro" id="IPR000719">
    <property type="entry name" value="Prot_kinase_dom"/>
</dbReference>
<feature type="region of interest" description="Disordered" evidence="14">
    <location>
        <begin position="1"/>
        <end position="78"/>
    </location>
</feature>
<accession>A0A5N6U5Y4</accession>
<dbReference type="SMART" id="SM00220">
    <property type="entry name" value="S_TKc"/>
    <property type="match status" value="1"/>
</dbReference>
<dbReference type="GO" id="GO:0005524">
    <property type="term" value="F:ATP binding"/>
    <property type="evidence" value="ECO:0007669"/>
    <property type="project" value="UniProtKB-KW"/>
</dbReference>
<name>A0A5N6U5Y4_ASPAV</name>
<dbReference type="AlphaFoldDB" id="A0A5N6U5Y4"/>
<feature type="compositionally biased region" description="Basic and acidic residues" evidence="14">
    <location>
        <begin position="64"/>
        <end position="78"/>
    </location>
</feature>
<evidence type="ECO:0000256" key="8">
    <source>
        <dbReference type="ARBA" id="ARBA00022777"/>
    </source>
</evidence>
<dbReference type="PANTHER" id="PTHR24348:SF22">
    <property type="entry name" value="NON-SPECIFIC SERINE_THREONINE PROTEIN KINASE"/>
    <property type="match status" value="1"/>
</dbReference>
<feature type="domain" description="Protein kinase" evidence="15">
    <location>
        <begin position="95"/>
        <end position="413"/>
    </location>
</feature>
<dbReference type="PROSITE" id="PS50011">
    <property type="entry name" value="PROTEIN_KINASE_DOM"/>
    <property type="match status" value="1"/>
</dbReference>
<evidence type="ECO:0000256" key="6">
    <source>
        <dbReference type="ARBA" id="ARBA00022679"/>
    </source>
</evidence>
<evidence type="ECO:0000259" key="15">
    <source>
        <dbReference type="PROSITE" id="PS50011"/>
    </source>
</evidence>
<dbReference type="OrthoDB" id="626167at2759"/>
<keyword evidence="10" id="KW-0072">Autophagy</keyword>
<dbReference type="SUPFAM" id="SSF56112">
    <property type="entry name" value="Protein kinase-like (PK-like)"/>
    <property type="match status" value="1"/>
</dbReference>
<evidence type="ECO:0000256" key="11">
    <source>
        <dbReference type="ARBA" id="ARBA00030237"/>
    </source>
</evidence>
<keyword evidence="5" id="KW-0723">Serine/threonine-protein kinase</keyword>
<evidence type="ECO:0000256" key="13">
    <source>
        <dbReference type="ARBA" id="ARBA00048679"/>
    </source>
</evidence>
<dbReference type="PANTHER" id="PTHR24348">
    <property type="entry name" value="SERINE/THREONINE-PROTEIN KINASE UNC-51-RELATED"/>
    <property type="match status" value="1"/>
</dbReference>
<dbReference type="GO" id="GO:0004674">
    <property type="term" value="F:protein serine/threonine kinase activity"/>
    <property type="evidence" value="ECO:0007669"/>
    <property type="project" value="UniProtKB-KW"/>
</dbReference>
<evidence type="ECO:0000256" key="12">
    <source>
        <dbReference type="ARBA" id="ARBA00047899"/>
    </source>
</evidence>
<comment type="catalytic activity">
    <reaction evidence="12">
        <text>L-threonyl-[protein] + ATP = O-phospho-L-threonyl-[protein] + ADP + H(+)</text>
        <dbReference type="Rhea" id="RHEA:46608"/>
        <dbReference type="Rhea" id="RHEA-COMP:11060"/>
        <dbReference type="Rhea" id="RHEA-COMP:11605"/>
        <dbReference type="ChEBI" id="CHEBI:15378"/>
        <dbReference type="ChEBI" id="CHEBI:30013"/>
        <dbReference type="ChEBI" id="CHEBI:30616"/>
        <dbReference type="ChEBI" id="CHEBI:61977"/>
        <dbReference type="ChEBI" id="CHEBI:456216"/>
        <dbReference type="EC" id="2.7.11.1"/>
    </reaction>
</comment>
<proteinExistence type="predicted"/>
<dbReference type="PROSITE" id="PS00108">
    <property type="entry name" value="PROTEIN_KINASE_ST"/>
    <property type="match status" value="1"/>
</dbReference>
<evidence type="ECO:0000313" key="16">
    <source>
        <dbReference type="EMBL" id="KAE8154016.1"/>
    </source>
</evidence>
<evidence type="ECO:0000256" key="10">
    <source>
        <dbReference type="ARBA" id="ARBA00023006"/>
    </source>
</evidence>
<dbReference type="EC" id="2.7.11.1" evidence="2"/>
<dbReference type="Pfam" id="PF00069">
    <property type="entry name" value="Pkinase"/>
    <property type="match status" value="1"/>
</dbReference>
<dbReference type="InterPro" id="IPR008271">
    <property type="entry name" value="Ser/Thr_kinase_AS"/>
</dbReference>
<evidence type="ECO:0000256" key="1">
    <source>
        <dbReference type="ARBA" id="ARBA00004623"/>
    </source>
</evidence>
<protein>
    <recommendedName>
        <fullName evidence="3">Serine/threonine-protein kinase ATG1</fullName>
        <ecNumber evidence="2">2.7.11.1</ecNumber>
    </recommendedName>
    <alternativeName>
        <fullName evidence="11">Autophagy-related protein 1</fullName>
    </alternativeName>
    <alternativeName>
        <fullName evidence="4">Serine/threonine-protein kinase atg1</fullName>
    </alternativeName>
</protein>
<evidence type="ECO:0000256" key="5">
    <source>
        <dbReference type="ARBA" id="ARBA00022527"/>
    </source>
</evidence>
<dbReference type="Proteomes" id="UP000325780">
    <property type="component" value="Unassembled WGS sequence"/>
</dbReference>
<dbReference type="GO" id="GO:0000045">
    <property type="term" value="P:autophagosome assembly"/>
    <property type="evidence" value="ECO:0007669"/>
    <property type="project" value="TreeGrafter"/>
</dbReference>
<dbReference type="InterPro" id="IPR045269">
    <property type="entry name" value="Atg1-like"/>
</dbReference>
<dbReference type="GO" id="GO:0034045">
    <property type="term" value="C:phagophore assembly site membrane"/>
    <property type="evidence" value="ECO:0007669"/>
    <property type="project" value="UniProtKB-SubCell"/>
</dbReference>
<evidence type="ECO:0000256" key="4">
    <source>
        <dbReference type="ARBA" id="ARBA00019599"/>
    </source>
</evidence>
<feature type="region of interest" description="Disordered" evidence="14">
    <location>
        <begin position="112"/>
        <end position="131"/>
    </location>
</feature>
<evidence type="ECO:0000256" key="14">
    <source>
        <dbReference type="SAM" id="MobiDB-lite"/>
    </source>
</evidence>
<dbReference type="GO" id="GO:0005776">
    <property type="term" value="C:autophagosome"/>
    <property type="evidence" value="ECO:0007669"/>
    <property type="project" value="TreeGrafter"/>
</dbReference>
<comment type="catalytic activity">
    <reaction evidence="13">
        <text>L-seryl-[protein] + ATP = O-phospho-L-seryl-[protein] + ADP + H(+)</text>
        <dbReference type="Rhea" id="RHEA:17989"/>
        <dbReference type="Rhea" id="RHEA-COMP:9863"/>
        <dbReference type="Rhea" id="RHEA-COMP:11604"/>
        <dbReference type="ChEBI" id="CHEBI:15378"/>
        <dbReference type="ChEBI" id="CHEBI:29999"/>
        <dbReference type="ChEBI" id="CHEBI:30616"/>
        <dbReference type="ChEBI" id="CHEBI:83421"/>
        <dbReference type="ChEBI" id="CHEBI:456216"/>
        <dbReference type="EC" id="2.7.11.1"/>
    </reaction>
</comment>
<keyword evidence="17" id="KW-1185">Reference proteome</keyword>
<dbReference type="Gene3D" id="1.10.510.10">
    <property type="entry name" value="Transferase(Phosphotransferase) domain 1"/>
    <property type="match status" value="1"/>
</dbReference>
<reference evidence="16 17" key="1">
    <citation type="submission" date="2019-04" db="EMBL/GenBank/DDBJ databases">
        <title>Friends and foes A comparative genomics study of 23 Aspergillus species from section Flavi.</title>
        <authorList>
            <consortium name="DOE Joint Genome Institute"/>
            <person name="Kjaerbolling I."/>
            <person name="Vesth T."/>
            <person name="Frisvad J.C."/>
            <person name="Nybo J.L."/>
            <person name="Theobald S."/>
            <person name="Kildgaard S."/>
            <person name="Isbrandt T."/>
            <person name="Kuo A."/>
            <person name="Sato A."/>
            <person name="Lyhne E.K."/>
            <person name="Kogle M.E."/>
            <person name="Wiebenga A."/>
            <person name="Kun R.S."/>
            <person name="Lubbers R.J."/>
            <person name="Makela M.R."/>
            <person name="Barry K."/>
            <person name="Chovatia M."/>
            <person name="Clum A."/>
            <person name="Daum C."/>
            <person name="Haridas S."/>
            <person name="He G."/>
            <person name="LaButti K."/>
            <person name="Lipzen A."/>
            <person name="Mondo S."/>
            <person name="Riley R."/>
            <person name="Salamov A."/>
            <person name="Simmons B.A."/>
            <person name="Magnuson J.K."/>
            <person name="Henrissat B."/>
            <person name="Mortensen U.H."/>
            <person name="Larsen T.O."/>
            <person name="Devries R.P."/>
            <person name="Grigoriev I.V."/>
            <person name="Machida M."/>
            <person name="Baker S.E."/>
            <person name="Andersen M.R."/>
        </authorList>
    </citation>
    <scope>NUCLEOTIDE SEQUENCE [LARGE SCALE GENOMIC DNA]</scope>
    <source>
        <strain evidence="16 17">IBT 18842</strain>
    </source>
</reference>
<comment type="subcellular location">
    <subcellularLocation>
        <location evidence="1">Preautophagosomal structure membrane</location>
        <topology evidence="1">Peripheral membrane protein</topology>
    </subcellularLocation>
</comment>
<keyword evidence="6" id="KW-0808">Transferase</keyword>
<dbReference type="InterPro" id="IPR011009">
    <property type="entry name" value="Kinase-like_dom_sf"/>
</dbReference>
<evidence type="ECO:0000256" key="9">
    <source>
        <dbReference type="ARBA" id="ARBA00022840"/>
    </source>
</evidence>
<evidence type="ECO:0000256" key="2">
    <source>
        <dbReference type="ARBA" id="ARBA00012513"/>
    </source>
</evidence>
<evidence type="ECO:0000256" key="3">
    <source>
        <dbReference type="ARBA" id="ARBA00018572"/>
    </source>
</evidence>
<evidence type="ECO:0000256" key="7">
    <source>
        <dbReference type="ARBA" id="ARBA00022741"/>
    </source>
</evidence>
<dbReference type="EMBL" id="ML742033">
    <property type="protein sequence ID" value="KAE8154016.1"/>
    <property type="molecule type" value="Genomic_DNA"/>
</dbReference>
<keyword evidence="9" id="KW-0067">ATP-binding</keyword>
<keyword evidence="8 16" id="KW-0418">Kinase</keyword>
<feature type="compositionally biased region" description="Low complexity" evidence="14">
    <location>
        <begin position="46"/>
        <end position="63"/>
    </location>
</feature>
<evidence type="ECO:0000313" key="17">
    <source>
        <dbReference type="Proteomes" id="UP000325780"/>
    </source>
</evidence>
<dbReference type="GO" id="GO:0010506">
    <property type="term" value="P:regulation of autophagy"/>
    <property type="evidence" value="ECO:0007669"/>
    <property type="project" value="InterPro"/>
</dbReference>
<gene>
    <name evidence="16" type="ORF">BDV25DRAFT_148476</name>
</gene>
<sequence length="413" mass="44613">MATHMPLRLSIRTQDHEDPVTSVPPSTVMHGLTPPVTPTMGDISPSCGSETSISSRSSSFVSEDGSKPRDLYQKDLHPLRPLQYSDDLEYLYDPKGRPIEYGRGVWSVVHKASSRPSSKTPLMTPPSSPAAGGKLVAVKSPARRDAHAVLDAEALALTRLNKIRGADHHIVPFHGYIPGSHSIVMSAIPLSLSTYIEEKADIAQKHKTTRTMFDPVGGMAQWHGLAKKLITGLNWLHTEAQIIHGDIKPHNILLKSRPSNTDLECDGFPYEPIFADFSSAHNITGSSMSAEKATGTSLTALTPPFAAPELLSISSLTSPDSRPTTATEVFSLAVTLLAAATGDLLLYPGASNMQRLAMAREGHRVIEFARSGPNGSRVPRNGAVEQVVKPAILKDPSQRIRPDEWVELVNSLA</sequence>
<organism evidence="16 17">
    <name type="scientific">Aspergillus avenaceus</name>
    <dbReference type="NCBI Taxonomy" id="36643"/>
    <lineage>
        <taxon>Eukaryota</taxon>
        <taxon>Fungi</taxon>
        <taxon>Dikarya</taxon>
        <taxon>Ascomycota</taxon>
        <taxon>Pezizomycotina</taxon>
        <taxon>Eurotiomycetes</taxon>
        <taxon>Eurotiomycetidae</taxon>
        <taxon>Eurotiales</taxon>
        <taxon>Aspergillaceae</taxon>
        <taxon>Aspergillus</taxon>
        <taxon>Aspergillus subgen. Circumdati</taxon>
    </lineage>
</organism>
<keyword evidence="7" id="KW-0547">Nucleotide-binding</keyword>
<dbReference type="GO" id="GO:0005829">
    <property type="term" value="C:cytosol"/>
    <property type="evidence" value="ECO:0007669"/>
    <property type="project" value="TreeGrafter"/>
</dbReference>